<keyword evidence="3 8" id="KW-0479">Metal-binding</keyword>
<comment type="caution">
    <text evidence="8">Lacks conserved residue(s) required for the propagation of feature annotation.</text>
</comment>
<dbReference type="GO" id="GO:1902758">
    <property type="term" value="P:bis(molybdopterin guanine dinucleotide)molybdenum biosynthetic process"/>
    <property type="evidence" value="ECO:0007669"/>
    <property type="project" value="TreeGrafter"/>
</dbReference>
<dbReference type="EMBL" id="VHLG01000014">
    <property type="protein sequence ID" value="TPW28006.1"/>
    <property type="molecule type" value="Genomic_DNA"/>
</dbReference>
<dbReference type="InterPro" id="IPR025877">
    <property type="entry name" value="MobA-like_NTP_Trfase"/>
</dbReference>
<dbReference type="RefSeq" id="WP_141150503.1">
    <property type="nucleotide sequence ID" value="NZ_VHLG01000014.1"/>
</dbReference>
<organism evidence="10 11">
    <name type="scientific">Martelella alba</name>
    <dbReference type="NCBI Taxonomy" id="2590451"/>
    <lineage>
        <taxon>Bacteria</taxon>
        <taxon>Pseudomonadati</taxon>
        <taxon>Pseudomonadota</taxon>
        <taxon>Alphaproteobacteria</taxon>
        <taxon>Hyphomicrobiales</taxon>
        <taxon>Aurantimonadaceae</taxon>
        <taxon>Martelella</taxon>
    </lineage>
</organism>
<evidence type="ECO:0000256" key="2">
    <source>
        <dbReference type="ARBA" id="ARBA00022679"/>
    </source>
</evidence>
<feature type="binding site" evidence="8">
    <location>
        <position position="99"/>
    </location>
    <ligand>
        <name>GTP</name>
        <dbReference type="ChEBI" id="CHEBI:37565"/>
    </ligand>
</feature>
<evidence type="ECO:0000256" key="5">
    <source>
        <dbReference type="ARBA" id="ARBA00022842"/>
    </source>
</evidence>
<proteinExistence type="inferred from homology"/>
<name>A0A506U3U7_9HYPH</name>
<dbReference type="NCBIfam" id="TIGR02665">
    <property type="entry name" value="molyb_mobA"/>
    <property type="match status" value="1"/>
</dbReference>
<evidence type="ECO:0000313" key="11">
    <source>
        <dbReference type="Proteomes" id="UP000318801"/>
    </source>
</evidence>
<comment type="similarity">
    <text evidence="8">Belongs to the MobA family.</text>
</comment>
<evidence type="ECO:0000256" key="7">
    <source>
        <dbReference type="ARBA" id="ARBA00023150"/>
    </source>
</evidence>
<dbReference type="InterPro" id="IPR029044">
    <property type="entry name" value="Nucleotide-diphossugar_trans"/>
</dbReference>
<dbReference type="PANTHER" id="PTHR19136:SF81">
    <property type="entry name" value="MOLYBDENUM COFACTOR GUANYLYLTRANSFERASE"/>
    <property type="match status" value="1"/>
</dbReference>
<feature type="domain" description="MobA-like NTP transferase" evidence="9">
    <location>
        <begin position="5"/>
        <end position="164"/>
    </location>
</feature>
<evidence type="ECO:0000256" key="4">
    <source>
        <dbReference type="ARBA" id="ARBA00022741"/>
    </source>
</evidence>
<feature type="binding site" evidence="8">
    <location>
        <begin position="8"/>
        <end position="10"/>
    </location>
    <ligand>
        <name>GTP</name>
        <dbReference type="ChEBI" id="CHEBI:37565"/>
    </ligand>
</feature>
<reference evidence="10 11" key="1">
    <citation type="submission" date="2019-06" db="EMBL/GenBank/DDBJ databases">
        <authorList>
            <person name="Li M."/>
        </authorList>
    </citation>
    <scope>NUCLEOTIDE SEQUENCE [LARGE SCALE GENOMIC DNA]</scope>
    <source>
        <strain evidence="10 11">BGMRC2036</strain>
    </source>
</reference>
<accession>A0A506U3U7</accession>
<dbReference type="Pfam" id="PF12804">
    <property type="entry name" value="NTP_transf_3"/>
    <property type="match status" value="1"/>
</dbReference>
<dbReference type="InterPro" id="IPR013482">
    <property type="entry name" value="Molybde_CF_guanTrfase"/>
</dbReference>
<dbReference type="PANTHER" id="PTHR19136">
    <property type="entry name" value="MOLYBDENUM COFACTOR GUANYLYLTRANSFERASE"/>
    <property type="match status" value="1"/>
</dbReference>
<keyword evidence="7 8" id="KW-0501">Molybdenum cofactor biosynthesis</keyword>
<feature type="binding site" evidence="8">
    <location>
        <position position="99"/>
    </location>
    <ligand>
        <name>Mg(2+)</name>
        <dbReference type="ChEBI" id="CHEBI:18420"/>
    </ligand>
</feature>
<keyword evidence="1 8" id="KW-0963">Cytoplasm</keyword>
<comment type="subunit">
    <text evidence="8">Monomer.</text>
</comment>
<evidence type="ECO:0000256" key="6">
    <source>
        <dbReference type="ARBA" id="ARBA00023134"/>
    </source>
</evidence>
<evidence type="ECO:0000256" key="1">
    <source>
        <dbReference type="ARBA" id="ARBA00022490"/>
    </source>
</evidence>
<dbReference type="AlphaFoldDB" id="A0A506U3U7"/>
<evidence type="ECO:0000259" key="9">
    <source>
        <dbReference type="Pfam" id="PF12804"/>
    </source>
</evidence>
<keyword evidence="5 8" id="KW-0460">Magnesium</keyword>
<evidence type="ECO:0000313" key="10">
    <source>
        <dbReference type="EMBL" id="TPW28006.1"/>
    </source>
</evidence>
<dbReference type="OrthoDB" id="9788394at2"/>
<dbReference type="Gene3D" id="3.90.550.10">
    <property type="entry name" value="Spore Coat Polysaccharide Biosynthesis Protein SpsA, Chain A"/>
    <property type="match status" value="1"/>
</dbReference>
<dbReference type="Proteomes" id="UP000318801">
    <property type="component" value="Unassembled WGS sequence"/>
</dbReference>
<comment type="domain">
    <text evidence="8">The N-terminal domain determines nucleotide recognition and specific binding, while the C-terminal domain determines the specific binding to the target protein.</text>
</comment>
<sequence>MNLPVLILAGGASRRMGRDKAGLMLDGVTLADRAAARLAGMASPLLLSAGPHSCQTDGTITLSDRITGFQGPLAGIHSGLSWLLEQGHAASHMLSIAVDTPFFPENLATAFLAENPASDEIILAASDGRQHPVFALWPLSLTHMLEQFLLVPGNRRVMAFIAAHRHRAVAFSEIETPLGVIDPFFNINTEADLATAARFAPYFSKM</sequence>
<dbReference type="SUPFAM" id="SSF53448">
    <property type="entry name" value="Nucleotide-diphospho-sugar transferases"/>
    <property type="match status" value="1"/>
</dbReference>
<comment type="caution">
    <text evidence="10">The sequence shown here is derived from an EMBL/GenBank/DDBJ whole genome shotgun (WGS) entry which is preliminary data.</text>
</comment>
<dbReference type="GO" id="GO:0061603">
    <property type="term" value="F:molybdenum cofactor guanylyltransferase activity"/>
    <property type="evidence" value="ECO:0007669"/>
    <property type="project" value="UniProtKB-EC"/>
</dbReference>
<protein>
    <recommendedName>
        <fullName evidence="8">Molybdenum cofactor guanylyltransferase</fullName>
        <shortName evidence="8">MoCo guanylyltransferase</shortName>
        <ecNumber evidence="8">2.7.7.77</ecNumber>
    </recommendedName>
    <alternativeName>
        <fullName evidence="8">GTP:molybdopterin guanylyltransferase</fullName>
    </alternativeName>
    <alternativeName>
        <fullName evidence="8">Mo-MPT guanylyltransferase</fullName>
    </alternativeName>
    <alternativeName>
        <fullName evidence="8">Molybdopterin guanylyltransferase</fullName>
    </alternativeName>
    <alternativeName>
        <fullName evidence="8">Molybdopterin-guanine dinucleotide synthase</fullName>
        <shortName evidence="8">MGD synthase</shortName>
    </alternativeName>
</protein>
<comment type="cofactor">
    <cofactor evidence="8">
        <name>Mg(2+)</name>
        <dbReference type="ChEBI" id="CHEBI:18420"/>
    </cofactor>
</comment>
<dbReference type="EC" id="2.7.7.77" evidence="8"/>
<comment type="subcellular location">
    <subcellularLocation>
        <location evidence="8">Cytoplasm</location>
    </subcellularLocation>
</comment>
<feature type="binding site" evidence="8">
    <location>
        <position position="20"/>
    </location>
    <ligand>
        <name>GTP</name>
        <dbReference type="ChEBI" id="CHEBI:37565"/>
    </ligand>
</feature>
<keyword evidence="4 8" id="KW-0547">Nucleotide-binding</keyword>
<gene>
    <name evidence="8 10" type="primary">mobA</name>
    <name evidence="10" type="ORF">FJU08_18355</name>
</gene>
<evidence type="ECO:0000256" key="3">
    <source>
        <dbReference type="ARBA" id="ARBA00022723"/>
    </source>
</evidence>
<comment type="catalytic activity">
    <reaction evidence="8">
        <text>Mo-molybdopterin + GTP + H(+) = Mo-molybdopterin guanine dinucleotide + diphosphate</text>
        <dbReference type="Rhea" id="RHEA:34243"/>
        <dbReference type="ChEBI" id="CHEBI:15378"/>
        <dbReference type="ChEBI" id="CHEBI:33019"/>
        <dbReference type="ChEBI" id="CHEBI:37565"/>
        <dbReference type="ChEBI" id="CHEBI:71302"/>
        <dbReference type="ChEBI" id="CHEBI:71310"/>
        <dbReference type="EC" id="2.7.7.77"/>
    </reaction>
</comment>
<keyword evidence="11" id="KW-1185">Reference proteome</keyword>
<feature type="binding site" evidence="8">
    <location>
        <position position="64"/>
    </location>
    <ligand>
        <name>GTP</name>
        <dbReference type="ChEBI" id="CHEBI:37565"/>
    </ligand>
</feature>
<comment type="function">
    <text evidence="8">Transfers a GMP moiety from GTP to Mo-molybdopterin (Mo-MPT) cofactor (Moco or molybdenum cofactor) to form Mo-molybdopterin guanine dinucleotide (Mo-MGD) cofactor.</text>
</comment>
<dbReference type="GO" id="GO:0005525">
    <property type="term" value="F:GTP binding"/>
    <property type="evidence" value="ECO:0007669"/>
    <property type="project" value="UniProtKB-UniRule"/>
</dbReference>
<dbReference type="HAMAP" id="MF_00316">
    <property type="entry name" value="MobA"/>
    <property type="match status" value="1"/>
</dbReference>
<dbReference type="GO" id="GO:0005737">
    <property type="term" value="C:cytoplasm"/>
    <property type="evidence" value="ECO:0007669"/>
    <property type="project" value="UniProtKB-SubCell"/>
</dbReference>
<keyword evidence="6 8" id="KW-0342">GTP-binding</keyword>
<keyword evidence="10" id="KW-0548">Nucleotidyltransferase</keyword>
<dbReference type="GO" id="GO:0046872">
    <property type="term" value="F:metal ion binding"/>
    <property type="evidence" value="ECO:0007669"/>
    <property type="project" value="UniProtKB-KW"/>
</dbReference>
<evidence type="ECO:0000256" key="8">
    <source>
        <dbReference type="HAMAP-Rule" id="MF_00316"/>
    </source>
</evidence>
<keyword evidence="2 8" id="KW-0808">Transferase</keyword>
<dbReference type="CDD" id="cd02503">
    <property type="entry name" value="MobA"/>
    <property type="match status" value="1"/>
</dbReference>